<organism evidence="2 3">
    <name type="scientific">Prorocentrum cordatum</name>
    <dbReference type="NCBI Taxonomy" id="2364126"/>
    <lineage>
        <taxon>Eukaryota</taxon>
        <taxon>Sar</taxon>
        <taxon>Alveolata</taxon>
        <taxon>Dinophyceae</taxon>
        <taxon>Prorocentrales</taxon>
        <taxon>Prorocentraceae</taxon>
        <taxon>Prorocentrum</taxon>
    </lineage>
</organism>
<feature type="non-terminal residue" evidence="2">
    <location>
        <position position="404"/>
    </location>
</feature>
<keyword evidence="1" id="KW-0732">Signal</keyword>
<proteinExistence type="predicted"/>
<feature type="chain" id="PRO_5047081927" evidence="1">
    <location>
        <begin position="22"/>
        <end position="404"/>
    </location>
</feature>
<comment type="caution">
    <text evidence="2">The sequence shown here is derived from an EMBL/GenBank/DDBJ whole genome shotgun (WGS) entry which is preliminary data.</text>
</comment>
<gene>
    <name evidence="2" type="ORF">PCOR1329_LOCUS2199</name>
</gene>
<accession>A0ABN9PGR0</accession>
<feature type="signal peptide" evidence="1">
    <location>
        <begin position="1"/>
        <end position="21"/>
    </location>
</feature>
<reference evidence="2" key="1">
    <citation type="submission" date="2023-10" db="EMBL/GenBank/DDBJ databases">
        <authorList>
            <person name="Chen Y."/>
            <person name="Shah S."/>
            <person name="Dougan E. K."/>
            <person name="Thang M."/>
            <person name="Chan C."/>
        </authorList>
    </citation>
    <scope>NUCLEOTIDE SEQUENCE [LARGE SCALE GENOMIC DNA]</scope>
</reference>
<evidence type="ECO:0000313" key="3">
    <source>
        <dbReference type="Proteomes" id="UP001189429"/>
    </source>
</evidence>
<dbReference type="Proteomes" id="UP001189429">
    <property type="component" value="Unassembled WGS sequence"/>
</dbReference>
<sequence length="404" mass="43511">MSARGARVPSLLLACLPLCHHRSGSQVRREARAPSRMQRVPRDVRPVRAERRRLAPCLHSCSYPSAVSAAILWHRPALDSDVLRPQLAGAPCALFFWAYHARAAWLQVHLVFFEFPTDASICLTLAPGGVVQHRPGGSAPRPVWRFGCPRGLSGGHARRRSSEGCQPCARALGSTELESRTCHVGAPSPSSSARLLLRRLPPPPLSVPRPPSSALLHPRYPCPPLLQKTQAAESLGRGRHLGSTRSVPWSLCAASCPPASAGLQHEQCILENNRAGAGGRWRWTCFRQAAASSPQALRGSVRSCLPTSRQVPDTRFPCSESPRVFDEPGGSAFKPFLALSAGTCETITHGFSIPGDRAAAHYPIARKAGKNAECLQCELASAVSLRWMCSGSTCFCSSLFSSSS</sequence>
<name>A0ABN9PGR0_9DINO</name>
<evidence type="ECO:0000313" key="2">
    <source>
        <dbReference type="EMBL" id="CAK0791246.1"/>
    </source>
</evidence>
<protein>
    <submittedName>
        <fullName evidence="2">Uncharacterized protein</fullName>
    </submittedName>
</protein>
<evidence type="ECO:0000256" key="1">
    <source>
        <dbReference type="SAM" id="SignalP"/>
    </source>
</evidence>
<dbReference type="EMBL" id="CAUYUJ010000548">
    <property type="protein sequence ID" value="CAK0791246.1"/>
    <property type="molecule type" value="Genomic_DNA"/>
</dbReference>
<keyword evidence="3" id="KW-1185">Reference proteome</keyword>